<dbReference type="Proteomes" id="UP000824469">
    <property type="component" value="Unassembled WGS sequence"/>
</dbReference>
<reference evidence="1 2" key="1">
    <citation type="journal article" date="2021" name="Nat. Plants">
        <title>The Taxus genome provides insights into paclitaxel biosynthesis.</title>
        <authorList>
            <person name="Xiong X."/>
            <person name="Gou J."/>
            <person name="Liao Q."/>
            <person name="Li Y."/>
            <person name="Zhou Q."/>
            <person name="Bi G."/>
            <person name="Li C."/>
            <person name="Du R."/>
            <person name="Wang X."/>
            <person name="Sun T."/>
            <person name="Guo L."/>
            <person name="Liang H."/>
            <person name="Lu P."/>
            <person name="Wu Y."/>
            <person name="Zhang Z."/>
            <person name="Ro D.K."/>
            <person name="Shang Y."/>
            <person name="Huang S."/>
            <person name="Yan J."/>
        </authorList>
    </citation>
    <scope>NUCLEOTIDE SEQUENCE [LARGE SCALE GENOMIC DNA]</scope>
    <source>
        <strain evidence="1">Ta-2019</strain>
    </source>
</reference>
<organism evidence="1 2">
    <name type="scientific">Taxus chinensis</name>
    <name type="common">Chinese yew</name>
    <name type="synonym">Taxus wallichiana var. chinensis</name>
    <dbReference type="NCBI Taxonomy" id="29808"/>
    <lineage>
        <taxon>Eukaryota</taxon>
        <taxon>Viridiplantae</taxon>
        <taxon>Streptophyta</taxon>
        <taxon>Embryophyta</taxon>
        <taxon>Tracheophyta</taxon>
        <taxon>Spermatophyta</taxon>
        <taxon>Pinopsida</taxon>
        <taxon>Pinidae</taxon>
        <taxon>Conifers II</taxon>
        <taxon>Cupressales</taxon>
        <taxon>Taxaceae</taxon>
        <taxon>Taxus</taxon>
    </lineage>
</organism>
<evidence type="ECO:0000313" key="1">
    <source>
        <dbReference type="EMBL" id="KAH9296767.1"/>
    </source>
</evidence>
<comment type="caution">
    <text evidence="1">The sequence shown here is derived from an EMBL/GenBank/DDBJ whole genome shotgun (WGS) entry which is preliminary data.</text>
</comment>
<dbReference type="OMA" id="NIHITYW"/>
<evidence type="ECO:0000313" key="2">
    <source>
        <dbReference type="Proteomes" id="UP000824469"/>
    </source>
</evidence>
<proteinExistence type="predicted"/>
<dbReference type="AlphaFoldDB" id="A0AA38CGR1"/>
<keyword evidence="2" id="KW-1185">Reference proteome</keyword>
<accession>A0AA38CGR1</accession>
<feature type="non-terminal residue" evidence="1">
    <location>
        <position position="123"/>
    </location>
</feature>
<protein>
    <submittedName>
        <fullName evidence="1">Uncharacterized protein</fullName>
    </submittedName>
</protein>
<gene>
    <name evidence="1" type="ORF">KI387_028449</name>
</gene>
<sequence>MSLIAFTKFLAHWNFSAYKSDLLSLFHFLRSEEQDAMRTVKMNIRFGKELFGYGKLADGCFVSLLHLQELFNKNLLTRGFSTAFSERAVSDLRLHLERLQYIKVSVRKKINIHITYWEETPLR</sequence>
<dbReference type="EMBL" id="JAHRHJ020000010">
    <property type="protein sequence ID" value="KAH9296767.1"/>
    <property type="molecule type" value="Genomic_DNA"/>
</dbReference>
<name>A0AA38CGR1_TAXCH</name>